<dbReference type="AlphaFoldDB" id="A0A8K0V448"/>
<feature type="transmembrane region" description="Helical" evidence="1">
    <location>
        <begin position="9"/>
        <end position="30"/>
    </location>
</feature>
<keyword evidence="3" id="KW-1185">Reference proteome</keyword>
<name>A0A8K0V448_9ENTR</name>
<reference evidence="2" key="1">
    <citation type="submission" date="2021-01" db="EMBL/GenBank/DDBJ databases">
        <title>Intestinitalea alba gen. nov., sp. nov., a novel genus of the family Enterobacteriaceae, isolated from the gut of the plastic-eating mealworm Tenebrio molitor L.</title>
        <authorList>
            <person name="Yang Y."/>
        </authorList>
    </citation>
    <scope>NUCLEOTIDE SEQUENCE</scope>
    <source>
        <strain evidence="2">BIT-L3</strain>
    </source>
</reference>
<proteinExistence type="predicted"/>
<organism evidence="2 3">
    <name type="scientific">Tenebrionibacter intestinalis</name>
    <dbReference type="NCBI Taxonomy" id="2799638"/>
    <lineage>
        <taxon>Bacteria</taxon>
        <taxon>Pseudomonadati</taxon>
        <taxon>Pseudomonadota</taxon>
        <taxon>Gammaproteobacteria</taxon>
        <taxon>Enterobacterales</taxon>
        <taxon>Enterobacteriaceae</taxon>
        <taxon>Tenebrionibacter/Tenebrionicola group</taxon>
        <taxon>Tenebrionibacter</taxon>
    </lineage>
</organism>
<gene>
    <name evidence="2" type="ORF">JJB97_14190</name>
</gene>
<dbReference type="Proteomes" id="UP000659047">
    <property type="component" value="Unassembled WGS sequence"/>
</dbReference>
<comment type="caution">
    <text evidence="2">The sequence shown here is derived from an EMBL/GenBank/DDBJ whole genome shotgun (WGS) entry which is preliminary data.</text>
</comment>
<sequence length="187" mass="20683">MDYFQTSGLLINILTMLVAVGSSCISYLVYKESTYPDVIVYLEQNNEVKTVLNIVIKNIGKSAAKDVTFSFNENTFKNSLPNGEYSALTKGALVSGIPFLAPGSCRILRLGNFADSKKILGDHKIRVTTTFRKANSKNPFAKNITNESYIELLSLARVDASDNSNEKKIAENLARIEKALLNIKTQH</sequence>
<evidence type="ECO:0000313" key="2">
    <source>
        <dbReference type="EMBL" id="MBK4716456.1"/>
    </source>
</evidence>
<evidence type="ECO:0000313" key="3">
    <source>
        <dbReference type="Proteomes" id="UP000659047"/>
    </source>
</evidence>
<keyword evidence="1" id="KW-1133">Transmembrane helix</keyword>
<dbReference type="RefSeq" id="WP_180251396.1">
    <property type="nucleotide sequence ID" value="NZ_JAEPBH010000039.1"/>
</dbReference>
<keyword evidence="1" id="KW-0472">Membrane</keyword>
<accession>A0A8K0V448</accession>
<dbReference type="EMBL" id="JAEPBH010000039">
    <property type="protein sequence ID" value="MBK4716456.1"/>
    <property type="molecule type" value="Genomic_DNA"/>
</dbReference>
<keyword evidence="1" id="KW-0812">Transmembrane</keyword>
<protein>
    <submittedName>
        <fullName evidence="2">Uncharacterized protein</fullName>
    </submittedName>
</protein>
<evidence type="ECO:0000256" key="1">
    <source>
        <dbReference type="SAM" id="Phobius"/>
    </source>
</evidence>